<dbReference type="Proteomes" id="UP000322188">
    <property type="component" value="Unassembled WGS sequence"/>
</dbReference>
<dbReference type="CDD" id="cd13143">
    <property type="entry name" value="MATE_MepA_like"/>
    <property type="match status" value="1"/>
</dbReference>
<dbReference type="InterPro" id="IPR051327">
    <property type="entry name" value="MATE_MepA_subfamily"/>
</dbReference>
<feature type="transmembrane region" description="Helical" evidence="10">
    <location>
        <begin position="292"/>
        <end position="314"/>
    </location>
</feature>
<dbReference type="PANTHER" id="PTHR43823">
    <property type="entry name" value="SPORULATION PROTEIN YKVU"/>
    <property type="match status" value="1"/>
</dbReference>
<keyword evidence="9" id="KW-0046">Antibiotic resistance</keyword>
<feature type="transmembrane region" description="Helical" evidence="10">
    <location>
        <begin position="425"/>
        <end position="446"/>
    </location>
</feature>
<dbReference type="PANTHER" id="PTHR43823:SF3">
    <property type="entry name" value="MULTIDRUG EXPORT PROTEIN MEPA"/>
    <property type="match status" value="1"/>
</dbReference>
<keyword evidence="5" id="KW-1003">Cell membrane</keyword>
<dbReference type="GO" id="GO:0042910">
    <property type="term" value="F:xenobiotic transmembrane transporter activity"/>
    <property type="evidence" value="ECO:0007669"/>
    <property type="project" value="InterPro"/>
</dbReference>
<dbReference type="InterPro" id="IPR045070">
    <property type="entry name" value="MATE_MepA-like"/>
</dbReference>
<evidence type="ECO:0000256" key="8">
    <source>
        <dbReference type="ARBA" id="ARBA00023136"/>
    </source>
</evidence>
<feature type="transmembrane region" description="Helical" evidence="10">
    <location>
        <begin position="19"/>
        <end position="39"/>
    </location>
</feature>
<dbReference type="GO" id="GO:0015297">
    <property type="term" value="F:antiporter activity"/>
    <property type="evidence" value="ECO:0007669"/>
    <property type="project" value="InterPro"/>
</dbReference>
<accession>A0A5C8GFM0</accession>
<feature type="transmembrane region" description="Helical" evidence="10">
    <location>
        <begin position="264"/>
        <end position="286"/>
    </location>
</feature>
<dbReference type="InterPro" id="IPR048279">
    <property type="entry name" value="MdtK-like"/>
</dbReference>
<dbReference type="PIRSF" id="PIRSF006603">
    <property type="entry name" value="DinF"/>
    <property type="match status" value="1"/>
</dbReference>
<feature type="transmembrane region" description="Helical" evidence="10">
    <location>
        <begin position="398"/>
        <end position="419"/>
    </location>
</feature>
<evidence type="ECO:0000256" key="7">
    <source>
        <dbReference type="ARBA" id="ARBA00022989"/>
    </source>
</evidence>
<feature type="transmembrane region" description="Helical" evidence="10">
    <location>
        <begin position="168"/>
        <end position="189"/>
    </location>
</feature>
<feature type="transmembrane region" description="Helical" evidence="10">
    <location>
        <begin position="139"/>
        <end position="156"/>
    </location>
</feature>
<dbReference type="GO" id="GO:0046677">
    <property type="term" value="P:response to antibiotic"/>
    <property type="evidence" value="ECO:0007669"/>
    <property type="project" value="UniProtKB-KW"/>
</dbReference>
<feature type="transmembrane region" description="Helical" evidence="10">
    <location>
        <begin position="96"/>
        <end position="119"/>
    </location>
</feature>
<keyword evidence="7 10" id="KW-1133">Transmembrane helix</keyword>
<evidence type="ECO:0000313" key="11">
    <source>
        <dbReference type="EMBL" id="TXJ60692.1"/>
    </source>
</evidence>
<keyword evidence="4" id="KW-0813">Transport</keyword>
<keyword evidence="8 10" id="KW-0472">Membrane</keyword>
<organism evidence="11 12">
    <name type="scientific">Brachyspira aalborgi</name>
    <dbReference type="NCBI Taxonomy" id="29522"/>
    <lineage>
        <taxon>Bacteria</taxon>
        <taxon>Pseudomonadati</taxon>
        <taxon>Spirochaetota</taxon>
        <taxon>Spirochaetia</taxon>
        <taxon>Brachyspirales</taxon>
        <taxon>Brachyspiraceae</taxon>
        <taxon>Brachyspira</taxon>
    </lineage>
</organism>
<dbReference type="RefSeq" id="WP_147560334.1">
    <property type="nucleotide sequence ID" value="NZ_SAYK01000004.1"/>
</dbReference>
<evidence type="ECO:0000256" key="1">
    <source>
        <dbReference type="ARBA" id="ARBA00004651"/>
    </source>
</evidence>
<dbReference type="AlphaFoldDB" id="A0A5C8GFM0"/>
<feature type="transmembrane region" description="Helical" evidence="10">
    <location>
        <begin position="59"/>
        <end position="84"/>
    </location>
</feature>
<evidence type="ECO:0000256" key="4">
    <source>
        <dbReference type="ARBA" id="ARBA00022448"/>
    </source>
</evidence>
<reference evidence="11 12" key="1">
    <citation type="journal article" date="1992" name="Lakartidningen">
        <title>[Penicillin V and not amoxicillin is the first choice preparation in acute otitis].</title>
        <authorList>
            <person name="Kamme C."/>
            <person name="Lundgren K."/>
            <person name="Prellner K."/>
        </authorList>
    </citation>
    <scope>NUCLEOTIDE SEQUENCE [LARGE SCALE GENOMIC DNA]</scope>
    <source>
        <strain evidence="11 12">PC2022III</strain>
    </source>
</reference>
<evidence type="ECO:0000256" key="2">
    <source>
        <dbReference type="ARBA" id="ARBA00008417"/>
    </source>
</evidence>
<dbReference type="GO" id="GO:0005886">
    <property type="term" value="C:plasma membrane"/>
    <property type="evidence" value="ECO:0007669"/>
    <property type="project" value="UniProtKB-SubCell"/>
</dbReference>
<evidence type="ECO:0000256" key="3">
    <source>
        <dbReference type="ARBA" id="ARBA00022106"/>
    </source>
</evidence>
<dbReference type="GeneID" id="61066792"/>
<evidence type="ECO:0000256" key="6">
    <source>
        <dbReference type="ARBA" id="ARBA00022692"/>
    </source>
</evidence>
<dbReference type="NCBIfam" id="TIGR00797">
    <property type="entry name" value="matE"/>
    <property type="match status" value="1"/>
</dbReference>
<evidence type="ECO:0000256" key="10">
    <source>
        <dbReference type="SAM" id="Phobius"/>
    </source>
</evidence>
<evidence type="ECO:0000256" key="9">
    <source>
        <dbReference type="ARBA" id="ARBA00023251"/>
    </source>
</evidence>
<keyword evidence="6 10" id="KW-0812">Transmembrane</keyword>
<comment type="caution">
    <text evidence="11">The sequence shown here is derived from an EMBL/GenBank/DDBJ whole genome shotgun (WGS) entry which is preliminary data.</text>
</comment>
<dbReference type="EMBL" id="SAYK01000004">
    <property type="protein sequence ID" value="TXJ60692.1"/>
    <property type="molecule type" value="Genomic_DNA"/>
</dbReference>
<proteinExistence type="inferred from homology"/>
<sequence length="457" mass="50177">MNNNVTSNPLYYEKIHKLLFKYATPSIISLLVASLYNIVDQIFIGRGIGINGNAATNVAFPLTTICVSISLFLGLGGASIYSISLGQGNKKKAADMIGNTIVLAIVFSLIFSIVVRVFVKKFMIMFGATQEVLQYAIDYTSITSIGFIPFVFSTVMSHIIRADGSPKYSMFSVLIGAAVNIILDPIFIFKFNMGISGAALATIIGQFISFFITLRYVFKFKNITFNRYSFNLYSENVLKIFSLGASGGINQFSMMIVQITMNNVLSYYGALSIYGGNIPLAVSGIIAKINMLIMAFIIGSGQGSQPIIGFNYGAKNYDRVIETYKLTVSITTIVALISFLIFQIFPRQVVSIFGDGSELYFQFAERYMRVYMALMIVNGIQPVSGTFFTSIGKAFKGAFIAMTRQLLFLLPLIIILPRVFGIDGIMYAGPIADGIALIVTIIFVSLEIKKIKKLKSA</sequence>
<dbReference type="Pfam" id="PF01554">
    <property type="entry name" value="MatE"/>
    <property type="match status" value="2"/>
</dbReference>
<dbReference type="InterPro" id="IPR002528">
    <property type="entry name" value="MATE_fam"/>
</dbReference>
<comment type="similarity">
    <text evidence="2">Belongs to the multi antimicrobial extrusion (MATE) (TC 2.A.66.1) family. MepA subfamily.</text>
</comment>
<feature type="transmembrane region" description="Helical" evidence="10">
    <location>
        <begin position="370"/>
        <end position="391"/>
    </location>
</feature>
<feature type="transmembrane region" description="Helical" evidence="10">
    <location>
        <begin position="326"/>
        <end position="345"/>
    </location>
</feature>
<comment type="subcellular location">
    <subcellularLocation>
        <location evidence="1">Cell membrane</location>
        <topology evidence="1">Multi-pass membrane protein</topology>
    </subcellularLocation>
</comment>
<evidence type="ECO:0000313" key="12">
    <source>
        <dbReference type="Proteomes" id="UP000322188"/>
    </source>
</evidence>
<evidence type="ECO:0000256" key="5">
    <source>
        <dbReference type="ARBA" id="ARBA00022475"/>
    </source>
</evidence>
<protein>
    <recommendedName>
        <fullName evidence="3">Multidrug export protein MepA</fullName>
    </recommendedName>
</protein>
<gene>
    <name evidence="11" type="ORF">EPJ74_05650</name>
</gene>
<feature type="transmembrane region" description="Helical" evidence="10">
    <location>
        <begin position="195"/>
        <end position="218"/>
    </location>
</feature>
<name>A0A5C8GFM0_9SPIR</name>